<comment type="caution">
    <text evidence="1">The sequence shown here is derived from an EMBL/GenBank/DDBJ whole genome shotgun (WGS) entry which is preliminary data.</text>
</comment>
<sequence length="95" mass="10781">MKPALFLIFIFVLLFLFQINFDKVFAQEQKVSVSATVDEHLTYFKNGDDLVISTNSRAQYLILSPTGDLIGQVSGPTELKTIHLQDKYFILIAQL</sequence>
<dbReference type="AlphaFoldDB" id="A0A1F5DMI2"/>
<organism evidence="1 2">
    <name type="scientific">Candidatus Berkelbacteria bacterium RBG_13_40_8</name>
    <dbReference type="NCBI Taxonomy" id="1797467"/>
    <lineage>
        <taxon>Bacteria</taxon>
        <taxon>Candidatus Berkelbacteria</taxon>
    </lineage>
</organism>
<proteinExistence type="predicted"/>
<dbReference type="Proteomes" id="UP000178764">
    <property type="component" value="Unassembled WGS sequence"/>
</dbReference>
<reference evidence="1 2" key="1">
    <citation type="journal article" date="2016" name="Nat. Commun.">
        <title>Thousands of microbial genomes shed light on interconnected biogeochemical processes in an aquifer system.</title>
        <authorList>
            <person name="Anantharaman K."/>
            <person name="Brown C.T."/>
            <person name="Hug L.A."/>
            <person name="Sharon I."/>
            <person name="Castelle C.J."/>
            <person name="Probst A.J."/>
            <person name="Thomas B.C."/>
            <person name="Singh A."/>
            <person name="Wilkins M.J."/>
            <person name="Karaoz U."/>
            <person name="Brodie E.L."/>
            <person name="Williams K.H."/>
            <person name="Hubbard S.S."/>
            <person name="Banfield J.F."/>
        </authorList>
    </citation>
    <scope>NUCLEOTIDE SEQUENCE [LARGE SCALE GENOMIC DNA]</scope>
</reference>
<name>A0A1F5DMI2_9BACT</name>
<gene>
    <name evidence="1" type="ORF">A2V71_01400</name>
</gene>
<evidence type="ECO:0000313" key="1">
    <source>
        <dbReference type="EMBL" id="OGD56353.1"/>
    </source>
</evidence>
<accession>A0A1F5DMI2</accession>
<evidence type="ECO:0000313" key="2">
    <source>
        <dbReference type="Proteomes" id="UP000178764"/>
    </source>
</evidence>
<protein>
    <submittedName>
        <fullName evidence="1">Uncharacterized protein</fullName>
    </submittedName>
</protein>
<dbReference type="EMBL" id="MEZT01000022">
    <property type="protein sequence ID" value="OGD56353.1"/>
    <property type="molecule type" value="Genomic_DNA"/>
</dbReference>